<sequence length="52" mass="5140">MLGTNGDYLGAHQQLGALPATGPRTRTAPVHGEGGAPAPHPVSAPDSSRPLG</sequence>
<protein>
    <submittedName>
        <fullName evidence="2">Uncharacterized protein</fullName>
    </submittedName>
</protein>
<gene>
    <name evidence="2" type="ORF">AVDCRST_MAG77-2881</name>
</gene>
<dbReference type="AlphaFoldDB" id="A0A6J4J1A5"/>
<feature type="region of interest" description="Disordered" evidence="1">
    <location>
        <begin position="1"/>
        <end position="52"/>
    </location>
</feature>
<evidence type="ECO:0000256" key="1">
    <source>
        <dbReference type="SAM" id="MobiDB-lite"/>
    </source>
</evidence>
<accession>A0A6J4J1A5</accession>
<name>A0A6J4J1A5_9CHLR</name>
<reference evidence="2" key="1">
    <citation type="submission" date="2020-02" db="EMBL/GenBank/DDBJ databases">
        <authorList>
            <person name="Meier V. D."/>
        </authorList>
    </citation>
    <scope>NUCLEOTIDE SEQUENCE</scope>
    <source>
        <strain evidence="2">AVDCRST_MAG77</strain>
    </source>
</reference>
<evidence type="ECO:0000313" key="2">
    <source>
        <dbReference type="EMBL" id="CAA9266711.1"/>
    </source>
</evidence>
<dbReference type="EMBL" id="CADCTC010000169">
    <property type="protein sequence ID" value="CAA9266711.1"/>
    <property type="molecule type" value="Genomic_DNA"/>
</dbReference>
<organism evidence="2">
    <name type="scientific">uncultured Chloroflexota bacterium</name>
    <dbReference type="NCBI Taxonomy" id="166587"/>
    <lineage>
        <taxon>Bacteria</taxon>
        <taxon>Bacillati</taxon>
        <taxon>Chloroflexota</taxon>
        <taxon>environmental samples</taxon>
    </lineage>
</organism>
<proteinExistence type="predicted"/>